<dbReference type="InterPro" id="IPR036116">
    <property type="entry name" value="FN3_sf"/>
</dbReference>
<dbReference type="GO" id="GO:0006893">
    <property type="term" value="P:Golgi to plasma membrane transport"/>
    <property type="evidence" value="ECO:0007669"/>
    <property type="project" value="EnsemblFungi"/>
</dbReference>
<dbReference type="SUPFAM" id="SSF49265">
    <property type="entry name" value="Fibronectin type III"/>
    <property type="match status" value="1"/>
</dbReference>
<dbReference type="EMBL" id="HE576761">
    <property type="protein sequence ID" value="CCC72067.1"/>
    <property type="molecule type" value="Genomic_DNA"/>
</dbReference>
<dbReference type="GO" id="GO:0000747">
    <property type="term" value="P:conjugation with cellular fusion"/>
    <property type="evidence" value="ECO:0007669"/>
    <property type="project" value="EnsemblFungi"/>
</dbReference>
<dbReference type="eggNOG" id="KOG1181">
    <property type="taxonomic scope" value="Eukaryota"/>
</dbReference>
<dbReference type="InterPro" id="IPR001357">
    <property type="entry name" value="BRCT_dom"/>
</dbReference>
<keyword evidence="9" id="KW-1185">Reference proteome</keyword>
<dbReference type="PROSITE" id="PS50853">
    <property type="entry name" value="FN3"/>
    <property type="match status" value="1"/>
</dbReference>
<dbReference type="GeneID" id="96905765"/>
<sequence length="566" mass="63290">MSSIDVVLTVGKLDASLALLTTQDHHVIEFPTMLLPENVKAGSIIKMGVSQDSDEELKQRDEFQSLQDQILEKYGLEKPIAPVLKVVNVTQTSCVLAWDKLSLGSAKLKALTLYRHEERSMVVPNAFKITQTKISGLSVDTDYEFQLKLSTTSGQFWSNKIKIHTHKMTDMSGITVCLGPLDPLQHITKEQISECLKEIHARDLQTKVGIDTTHFVCNELDDNGEEDEELQKAKNNNIPIVKPEWIRACCVEKRIVGVRAFYVGAESTVSDDYKFPPLKNLPHPTQEQESPVEPVHEEVGSVPQETGTNEYESVPADNEDTPQPSAMNELNNDSESTFGKSVEPEVQESNIVEEQPPALGEEPEVQEPTTTETQEPALEKEPEVQGTQAEDVLPKEEELATEPTKLEGTSETQHIPESSVEQNEEEPQIVTENLEEDNTEDVEIIQPRIDISKEETLGSQDELNTKSDDQPNENTEQIEDASQPHELDSTTTDKDTVTESLSEEVKEKVEDQGEPEQQPSIEEEGDNEEDAEEEEEESESTPTPSKKKTTNKKKNNKKKGKKGKKK</sequence>
<dbReference type="PANTHER" id="PTHR47351">
    <property type="entry name" value="CHITIN BIOSYNTHESIS PROTEIN CHS5"/>
    <property type="match status" value="1"/>
</dbReference>
<dbReference type="GO" id="GO:0031267">
    <property type="term" value="F:small GTPase binding"/>
    <property type="evidence" value="ECO:0007669"/>
    <property type="project" value="EnsemblFungi"/>
</dbReference>
<dbReference type="FunCoup" id="G0VKN0">
    <property type="interactions" value="122"/>
</dbReference>
<evidence type="ECO:0000259" key="7">
    <source>
        <dbReference type="PROSITE" id="PS50853"/>
    </source>
</evidence>
<dbReference type="OMA" id="TPYEFQL"/>
<feature type="compositionally biased region" description="Basic and acidic residues" evidence="5">
    <location>
        <begin position="482"/>
        <end position="511"/>
    </location>
</feature>
<feature type="compositionally biased region" description="Acidic residues" evidence="5">
    <location>
        <begin position="521"/>
        <end position="539"/>
    </location>
</feature>
<evidence type="ECO:0000256" key="1">
    <source>
        <dbReference type="ARBA" id="ARBA00004555"/>
    </source>
</evidence>
<dbReference type="SUPFAM" id="SSF52113">
    <property type="entry name" value="BRCT domain"/>
    <property type="match status" value="1"/>
</dbReference>
<name>G0VKN0_NAUCA</name>
<dbReference type="HOGENOM" id="CLU_019904_3_2_1"/>
<evidence type="ECO:0000256" key="4">
    <source>
        <dbReference type="ARBA" id="ARBA00071189"/>
    </source>
</evidence>
<feature type="compositionally biased region" description="Acidic residues" evidence="5">
    <location>
        <begin position="422"/>
        <end position="443"/>
    </location>
</feature>
<evidence type="ECO:0000256" key="5">
    <source>
        <dbReference type="SAM" id="MobiDB-lite"/>
    </source>
</evidence>
<dbReference type="AlphaFoldDB" id="G0VKN0"/>
<feature type="domain" description="Fibronectin type-III" evidence="7">
    <location>
        <begin position="79"/>
        <end position="172"/>
    </location>
</feature>
<dbReference type="STRING" id="1064592.G0VKN0"/>
<gene>
    <name evidence="8" type="primary">NCAS0J00880</name>
    <name evidence="8" type="ordered locus">NCAS_0J00880</name>
</gene>
<dbReference type="InterPro" id="IPR036420">
    <property type="entry name" value="BRCT_dom_sf"/>
</dbReference>
<dbReference type="Pfam" id="PF16892">
    <property type="entry name" value="CHS5_N"/>
    <property type="match status" value="1"/>
</dbReference>
<feature type="compositionally biased region" description="Low complexity" evidence="5">
    <location>
        <begin position="366"/>
        <end position="376"/>
    </location>
</feature>
<dbReference type="RefSeq" id="XP_003678406.1">
    <property type="nucleotide sequence ID" value="XM_003678358.1"/>
</dbReference>
<dbReference type="PROSITE" id="PS50172">
    <property type="entry name" value="BRCT"/>
    <property type="match status" value="1"/>
</dbReference>
<evidence type="ECO:0000313" key="9">
    <source>
        <dbReference type="Proteomes" id="UP000001640"/>
    </source>
</evidence>
<dbReference type="PANTHER" id="PTHR47351:SF1">
    <property type="entry name" value="CHITIN BIOSYNTHESIS PROTEIN CHS5"/>
    <property type="match status" value="1"/>
</dbReference>
<dbReference type="GO" id="GO:0006032">
    <property type="term" value="P:chitin catabolic process"/>
    <property type="evidence" value="ECO:0007669"/>
    <property type="project" value="EnsemblFungi"/>
</dbReference>
<dbReference type="InParanoid" id="G0VKN0"/>
<dbReference type="Proteomes" id="UP000001640">
    <property type="component" value="Chromosome 10"/>
</dbReference>
<dbReference type="GO" id="GO:0046983">
    <property type="term" value="F:protein dimerization activity"/>
    <property type="evidence" value="ECO:0007669"/>
    <property type="project" value="InterPro"/>
</dbReference>
<comment type="similarity">
    <text evidence="3">Belongs to the CHS5 family.</text>
</comment>
<dbReference type="InterPro" id="IPR031669">
    <property type="entry name" value="Fn3_2"/>
</dbReference>
<dbReference type="OrthoDB" id="245697at2759"/>
<evidence type="ECO:0000256" key="2">
    <source>
        <dbReference type="ARBA" id="ARBA00023034"/>
    </source>
</evidence>
<dbReference type="CDD" id="cd00063">
    <property type="entry name" value="FN3"/>
    <property type="match status" value="1"/>
</dbReference>
<organism evidence="8 9">
    <name type="scientific">Naumovozyma castellii</name>
    <name type="common">Yeast</name>
    <name type="synonym">Saccharomyces castellii</name>
    <dbReference type="NCBI Taxonomy" id="27288"/>
    <lineage>
        <taxon>Eukaryota</taxon>
        <taxon>Fungi</taxon>
        <taxon>Dikarya</taxon>
        <taxon>Ascomycota</taxon>
        <taxon>Saccharomycotina</taxon>
        <taxon>Saccharomycetes</taxon>
        <taxon>Saccharomycetales</taxon>
        <taxon>Saccharomycetaceae</taxon>
        <taxon>Naumovozyma</taxon>
    </lineage>
</organism>
<proteinExistence type="inferred from homology"/>
<reference evidence="8 9" key="1">
    <citation type="journal article" date="2011" name="Proc. Natl. Acad. Sci. U.S.A.">
        <title>Evolutionary erosion of yeast sex chromosomes by mating-type switching accidents.</title>
        <authorList>
            <person name="Gordon J.L."/>
            <person name="Armisen D."/>
            <person name="Proux-Wera E."/>
            <person name="Oheigeartaigh S.S."/>
            <person name="Byrne K.P."/>
            <person name="Wolfe K.H."/>
        </authorList>
    </citation>
    <scope>NUCLEOTIDE SEQUENCE [LARGE SCALE GENOMIC DNA]</scope>
    <source>
        <strain evidence="9">ATCC 76901 / BCRC 22586 / CBS 4309 / NBRC 1992 / NRRL Y-12630</strain>
    </source>
</reference>
<protein>
    <recommendedName>
        <fullName evidence="4">Chitin biosynthesis protein CHS5</fullName>
    </recommendedName>
</protein>
<feature type="domain" description="BRCT" evidence="6">
    <location>
        <begin position="166"/>
        <end position="263"/>
    </location>
</feature>
<feature type="compositionally biased region" description="Basic residues" evidence="5">
    <location>
        <begin position="545"/>
        <end position="566"/>
    </location>
</feature>
<dbReference type="Pfam" id="PF00533">
    <property type="entry name" value="BRCT"/>
    <property type="match status" value="1"/>
</dbReference>
<dbReference type="SMART" id="SM00292">
    <property type="entry name" value="BRCT"/>
    <property type="match status" value="1"/>
</dbReference>
<dbReference type="GO" id="GO:0006355">
    <property type="term" value="P:regulation of DNA-templated transcription"/>
    <property type="evidence" value="ECO:0007669"/>
    <property type="project" value="EnsemblFungi"/>
</dbReference>
<feature type="compositionally biased region" description="Polar residues" evidence="5">
    <location>
        <begin position="407"/>
        <end position="421"/>
    </location>
</feature>
<dbReference type="Gene3D" id="2.60.40.10">
    <property type="entry name" value="Immunoglobulins"/>
    <property type="match status" value="1"/>
</dbReference>
<feature type="region of interest" description="Disordered" evidence="5">
    <location>
        <begin position="272"/>
        <end position="566"/>
    </location>
</feature>
<dbReference type="Gene3D" id="3.40.50.10190">
    <property type="entry name" value="BRCT domain"/>
    <property type="match status" value="1"/>
</dbReference>
<keyword evidence="2" id="KW-0333">Golgi apparatus</keyword>
<dbReference type="InterPro" id="IPR013783">
    <property type="entry name" value="Ig-like_fold"/>
</dbReference>
<dbReference type="CDD" id="cd13945">
    <property type="entry name" value="Chs5_N"/>
    <property type="match status" value="1"/>
</dbReference>
<reference key="2">
    <citation type="submission" date="2011-08" db="EMBL/GenBank/DDBJ databases">
        <title>Genome sequence of Naumovozyma castellii.</title>
        <authorList>
            <person name="Gordon J.L."/>
            <person name="Armisen D."/>
            <person name="Proux-Wera E."/>
            <person name="OhEigeartaigh S.S."/>
            <person name="Byrne K.P."/>
            <person name="Wolfe K.H."/>
        </authorList>
    </citation>
    <scope>NUCLEOTIDE SEQUENCE</scope>
    <source>
        <strain>Type strain:CBS 4309</strain>
    </source>
</reference>
<dbReference type="GO" id="GO:0034044">
    <property type="term" value="C:exomer complex"/>
    <property type="evidence" value="ECO:0007669"/>
    <property type="project" value="EnsemblFungi"/>
</dbReference>
<comment type="subcellular location">
    <subcellularLocation>
        <location evidence="1">Golgi apparatus</location>
    </subcellularLocation>
</comment>
<dbReference type="Gene3D" id="6.20.120.50">
    <property type="match status" value="1"/>
</dbReference>
<dbReference type="Pfam" id="PF16893">
    <property type="entry name" value="fn3_2"/>
    <property type="match status" value="1"/>
</dbReference>
<dbReference type="InterPro" id="IPR003961">
    <property type="entry name" value="FN3_dom"/>
</dbReference>
<dbReference type="InterPro" id="IPR031673">
    <property type="entry name" value="Chs5_N"/>
</dbReference>
<dbReference type="FunFam" id="3.40.50.10190:FF:000077">
    <property type="entry name" value="Chitin biosynthesis protein CHS5"/>
    <property type="match status" value="1"/>
</dbReference>
<dbReference type="InterPro" id="IPR052827">
    <property type="entry name" value="CHS_Export/Cell_Fusion_Reg"/>
</dbReference>
<dbReference type="GO" id="GO:0000282">
    <property type="term" value="P:cellular bud site selection"/>
    <property type="evidence" value="ECO:0007669"/>
    <property type="project" value="EnsemblFungi"/>
</dbReference>
<dbReference type="GO" id="GO:0030476">
    <property type="term" value="P:ascospore wall assembly"/>
    <property type="evidence" value="ECO:0007669"/>
    <property type="project" value="EnsemblFungi"/>
</dbReference>
<dbReference type="KEGG" id="ncs:NCAS_0J00880"/>
<evidence type="ECO:0000259" key="6">
    <source>
        <dbReference type="PROSITE" id="PS50172"/>
    </source>
</evidence>
<feature type="compositionally biased region" description="Polar residues" evidence="5">
    <location>
        <begin position="321"/>
        <end position="339"/>
    </location>
</feature>
<evidence type="ECO:0000313" key="8">
    <source>
        <dbReference type="EMBL" id="CCC72067.1"/>
    </source>
</evidence>
<dbReference type="GO" id="GO:0005802">
    <property type="term" value="C:trans-Golgi network"/>
    <property type="evidence" value="ECO:0007669"/>
    <property type="project" value="TreeGrafter"/>
</dbReference>
<evidence type="ECO:0000256" key="3">
    <source>
        <dbReference type="ARBA" id="ARBA00060872"/>
    </source>
</evidence>
<accession>G0VKN0</accession>